<name>A0A551XPJ8_MICAE</name>
<sequence>MITSSLLYQYSGVRSQKSGVSFYLFSPSPQPPTDYCLLITEKLPLYFFNRMGKDCASFSRVQPLVILIFQQF</sequence>
<evidence type="ECO:0000313" key="2">
    <source>
        <dbReference type="Proteomes" id="UP000316443"/>
    </source>
</evidence>
<dbReference type="Proteomes" id="UP000316443">
    <property type="component" value="Unassembled WGS sequence"/>
</dbReference>
<accession>A0A551XPJ8</accession>
<gene>
    <name evidence="1" type="ORF">EWV85_16280</name>
</gene>
<organism evidence="1 2">
    <name type="scientific">Microcystis aeruginosa Ma_QC_C_20070703_M131</name>
    <dbReference type="NCBI Taxonomy" id="2486263"/>
    <lineage>
        <taxon>Bacteria</taxon>
        <taxon>Bacillati</taxon>
        <taxon>Cyanobacteriota</taxon>
        <taxon>Cyanophyceae</taxon>
        <taxon>Oscillatoriophycideae</taxon>
        <taxon>Chroococcales</taxon>
        <taxon>Microcystaceae</taxon>
        <taxon>Microcystis</taxon>
    </lineage>
</organism>
<comment type="caution">
    <text evidence="1">The sequence shown here is derived from an EMBL/GenBank/DDBJ whole genome shotgun (WGS) entry which is preliminary data.</text>
</comment>
<dbReference type="AlphaFoldDB" id="A0A551XPJ8"/>
<dbReference type="EMBL" id="SFCA01000166">
    <property type="protein sequence ID" value="TRT50637.1"/>
    <property type="molecule type" value="Genomic_DNA"/>
</dbReference>
<protein>
    <submittedName>
        <fullName evidence="1">Uncharacterized protein</fullName>
    </submittedName>
</protein>
<proteinExistence type="predicted"/>
<evidence type="ECO:0000313" key="1">
    <source>
        <dbReference type="EMBL" id="TRT50637.1"/>
    </source>
</evidence>
<reference evidence="1 2" key="1">
    <citation type="submission" date="2019-01" db="EMBL/GenBank/DDBJ databases">
        <title>Coherence of Microcystis species and biogeography revealed through population genomics.</title>
        <authorList>
            <person name="Perez-Carrascal O.M."/>
            <person name="Terrat Y."/>
            <person name="Giani A."/>
            <person name="Fortin N."/>
            <person name="Tromas N."/>
            <person name="Shapiro B.J."/>
        </authorList>
    </citation>
    <scope>NUCLEOTIDE SEQUENCE [LARGE SCALE GENOMIC DNA]</scope>
    <source>
        <strain evidence="1">Ma_QC_C_20070703_M131</strain>
    </source>
</reference>